<comment type="caution">
    <text evidence="1">The sequence shown here is derived from an EMBL/GenBank/DDBJ whole genome shotgun (WGS) entry which is preliminary data.</text>
</comment>
<accession>A0A5D4RG91</accession>
<evidence type="ECO:0000313" key="2">
    <source>
        <dbReference type="Proteomes" id="UP000322139"/>
    </source>
</evidence>
<dbReference type="EMBL" id="VTER01000004">
    <property type="protein sequence ID" value="TYS49321.1"/>
    <property type="molecule type" value="Genomic_DNA"/>
</dbReference>
<evidence type="ECO:0008006" key="3">
    <source>
        <dbReference type="Google" id="ProtNLM"/>
    </source>
</evidence>
<reference evidence="1 2" key="1">
    <citation type="submission" date="2019-08" db="EMBL/GenBank/DDBJ databases">
        <title>Bacillus genomes from the desert of Cuatro Cienegas, Coahuila.</title>
        <authorList>
            <person name="Olmedo-Alvarez G."/>
        </authorList>
    </citation>
    <scope>NUCLEOTIDE SEQUENCE [LARGE SCALE GENOMIC DNA]</scope>
    <source>
        <strain evidence="1 2">CH446_14T</strain>
    </source>
</reference>
<proteinExistence type="predicted"/>
<gene>
    <name evidence="1" type="ORF">FZD51_08915</name>
</gene>
<dbReference type="InterPro" id="IPR035281">
    <property type="entry name" value="DUF5359"/>
</dbReference>
<evidence type="ECO:0000313" key="1">
    <source>
        <dbReference type="EMBL" id="TYS49321.1"/>
    </source>
</evidence>
<dbReference type="AlphaFoldDB" id="A0A5D4RG91"/>
<sequence length="59" mass="6793">MKMLERLIVKAVIIQLLFLLAAQVLLHKYDVMPELKQLAQYEGVAKNSFEELLETFSGK</sequence>
<name>A0A5D4RG91_9BACI</name>
<dbReference type="Pfam" id="PF17313">
    <property type="entry name" value="DUF5359"/>
    <property type="match status" value="1"/>
</dbReference>
<protein>
    <recommendedName>
        <fullName evidence="3">YpfB family protein</fullName>
    </recommendedName>
</protein>
<dbReference type="Proteomes" id="UP000322139">
    <property type="component" value="Unassembled WGS sequence"/>
</dbReference>
<dbReference type="RefSeq" id="WP_148974446.1">
    <property type="nucleotide sequence ID" value="NZ_JBNIKT010000015.1"/>
</dbReference>
<organism evidence="1 2">
    <name type="scientific">Bacillus infantis</name>
    <dbReference type="NCBI Taxonomy" id="324767"/>
    <lineage>
        <taxon>Bacteria</taxon>
        <taxon>Bacillati</taxon>
        <taxon>Bacillota</taxon>
        <taxon>Bacilli</taxon>
        <taxon>Bacillales</taxon>
        <taxon>Bacillaceae</taxon>
        <taxon>Bacillus</taxon>
    </lineage>
</organism>